<accession>W1NBH8</accession>
<sequence>MAMASPSQRQIAEGEQLSEEPIPAGDLLLALMLSSA</sequence>
<dbReference type="EMBL" id="AVBC01000018">
    <property type="protein sequence ID" value="ERL52566.1"/>
    <property type="molecule type" value="Genomic_DNA"/>
</dbReference>
<protein>
    <submittedName>
        <fullName evidence="1">Uncharacterized protein</fullName>
    </submittedName>
</protein>
<evidence type="ECO:0000313" key="1">
    <source>
        <dbReference type="EMBL" id="ERL52566.1"/>
    </source>
</evidence>
<dbReference type="Proteomes" id="UP000019113">
    <property type="component" value="Unassembled WGS sequence"/>
</dbReference>
<proteinExistence type="predicted"/>
<evidence type="ECO:0000313" key="2">
    <source>
        <dbReference type="Proteomes" id="UP000019113"/>
    </source>
</evidence>
<keyword evidence="2" id="KW-1185">Reference proteome</keyword>
<comment type="caution">
    <text evidence="1">The sequence shown here is derived from an EMBL/GenBank/DDBJ whole genome shotgun (WGS) entry which is preliminary data.</text>
</comment>
<dbReference type="AlphaFoldDB" id="W1NBH8"/>
<reference evidence="1 2" key="1">
    <citation type="submission" date="2013-08" db="EMBL/GenBank/DDBJ databases">
        <title>draft genome of Halomonas huanghegensis, strain BJGMM-B45T.</title>
        <authorList>
            <person name="Miao C."/>
            <person name="Wan Y."/>
            <person name="Jin W."/>
        </authorList>
    </citation>
    <scope>NUCLEOTIDE SEQUENCE [LARGE SCALE GENOMIC DNA]</scope>
    <source>
        <strain evidence="1 2">BJGMM-B45</strain>
    </source>
</reference>
<gene>
    <name evidence="1" type="ORF">BJB45_08415</name>
</gene>
<organism evidence="1 2">
    <name type="scientific">Halomonas huangheensis</name>
    <dbReference type="NCBI Taxonomy" id="1178482"/>
    <lineage>
        <taxon>Bacteria</taxon>
        <taxon>Pseudomonadati</taxon>
        <taxon>Pseudomonadota</taxon>
        <taxon>Gammaproteobacteria</taxon>
        <taxon>Oceanospirillales</taxon>
        <taxon>Halomonadaceae</taxon>
        <taxon>Halomonas</taxon>
    </lineage>
</organism>
<name>W1NBH8_9GAMM</name>